<dbReference type="WBParaSite" id="HCON_00145770-00001">
    <property type="protein sequence ID" value="HCON_00145770-00001"/>
    <property type="gene ID" value="HCON_00145770"/>
</dbReference>
<dbReference type="AlphaFoldDB" id="A0A7I4YVD5"/>
<dbReference type="InterPro" id="IPR022284">
    <property type="entry name" value="GPAT/DHAPAT"/>
</dbReference>
<evidence type="ECO:0000256" key="6">
    <source>
        <dbReference type="PIRNR" id="PIRNR000437"/>
    </source>
</evidence>
<dbReference type="GO" id="GO:0004366">
    <property type="term" value="F:glycerol-3-phosphate O-acyltransferase activity"/>
    <property type="evidence" value="ECO:0007669"/>
    <property type="project" value="TreeGrafter"/>
</dbReference>
<accession>A0A7I4YVD5</accession>
<evidence type="ECO:0000256" key="1">
    <source>
        <dbReference type="ARBA" id="ARBA00004370"/>
    </source>
</evidence>
<protein>
    <submittedName>
        <fullName evidence="9 10">PlsC domain-containing protein</fullName>
    </submittedName>
</protein>
<dbReference type="GO" id="GO:0019432">
    <property type="term" value="P:triglyceride biosynthetic process"/>
    <property type="evidence" value="ECO:0007669"/>
    <property type="project" value="TreeGrafter"/>
</dbReference>
<evidence type="ECO:0000313" key="8">
    <source>
        <dbReference type="Proteomes" id="UP000025227"/>
    </source>
</evidence>
<sequence>MPSVLAGFVGERLSAPYKDLPVHPLVSPAVDFSFRNISKVRPSCANCFPQTSQDLYHNYIDLFDFPKFGGMPYPVLPGGRPPSPWFADLRYTIVTPLPHTYDSVYEEVVGSKRVTAAMEAEEAKYLSTSRKMVLKKVKTFYYEIRATLSRFICKICAYILFKVFRRFMTRLLISPLQMRRVVEAEKTGIPLVYLPLHRSHFDYLLITWTAWHFGLRLPHIASGDNLNLSGLGWLLRSTGAFFIRRRTDENEERGRDACYRAVLHSYIEELLKKGLSIEFFIEGTRCRFGKSQLPKHGLISNVVKAVQEKTITDCYLVPVSYTYDSVAEGVFLDELMGIPKKRESVLRVLCGVLKSLGKSRRCGAVRMHFGSPILLTDYMKALHEALSSRTVMPQLTRIPHAVSYRELVPWQTGHKEKPDDRSLIRAIGYHVVHEAQNIISISLVSVVCSLLLCKFRQGVSINVLSADCQWLCDLIVADGSDVVGWHGGETCGRDAIEYALPHIHDSIERIIDEDADNYNVCPVTSHRQLLNLAFNKNALVPLFALRSAIGMSMVSRGMGRHLFENVLEDVALICDWMQFEVIFCKPCEDLRAVIAVALGRSGLSHIHDGALSMHGDEDDAFGGDEPQLQVRNGRSRHLLLFYSNFLRPFMQSLYIVLSHLLSGVTITKESDVIRGWCRDSTMEKLQLPFQLLLEAVNSDSFRNCLRLLRHKGILAEDSQELQRESVEDMRQQLLRFLIVE</sequence>
<dbReference type="GO" id="GO:0008654">
    <property type="term" value="P:phospholipid biosynthetic process"/>
    <property type="evidence" value="ECO:0007669"/>
    <property type="project" value="TreeGrafter"/>
</dbReference>
<evidence type="ECO:0000259" key="7">
    <source>
        <dbReference type="SMART" id="SM00563"/>
    </source>
</evidence>
<keyword evidence="3 6" id="KW-0808">Transferase</keyword>
<dbReference type="WBParaSite" id="HCON_00145770-00002">
    <property type="protein sequence ID" value="HCON_00145770-00002"/>
    <property type="gene ID" value="HCON_00145770"/>
</dbReference>
<dbReference type="OrthoDB" id="5962536at2759"/>
<dbReference type="CDD" id="cd07993">
    <property type="entry name" value="LPLAT_DHAPAT-like"/>
    <property type="match status" value="1"/>
</dbReference>
<evidence type="ECO:0000256" key="5">
    <source>
        <dbReference type="ARBA" id="ARBA00023315"/>
    </source>
</evidence>
<dbReference type="PIRSF" id="PIRSF000437">
    <property type="entry name" value="GPAT_DHAPAT"/>
    <property type="match status" value="1"/>
</dbReference>
<dbReference type="PANTHER" id="PTHR12563:SF23">
    <property type="entry name" value="BCDNA.GH07066"/>
    <property type="match status" value="1"/>
</dbReference>
<dbReference type="InterPro" id="IPR041728">
    <property type="entry name" value="GPAT/DHAPAT_LPLAT"/>
</dbReference>
<dbReference type="PANTHER" id="PTHR12563">
    <property type="entry name" value="GLYCEROL-3-PHOSPHATE ACYLTRANSFERASE"/>
    <property type="match status" value="1"/>
</dbReference>
<evidence type="ECO:0000256" key="2">
    <source>
        <dbReference type="ARBA" id="ARBA00007937"/>
    </source>
</evidence>
<comment type="similarity">
    <text evidence="2 6">Belongs to the GPAT/DAPAT family.</text>
</comment>
<keyword evidence="5 6" id="KW-0012">Acyltransferase</keyword>
<reference evidence="9 10" key="1">
    <citation type="submission" date="2020-12" db="UniProtKB">
        <authorList>
            <consortium name="WormBaseParasite"/>
        </authorList>
    </citation>
    <scope>IDENTIFICATION</scope>
    <source>
        <strain evidence="9 10">MHco3</strain>
    </source>
</reference>
<evidence type="ECO:0000256" key="4">
    <source>
        <dbReference type="ARBA" id="ARBA00023136"/>
    </source>
</evidence>
<dbReference type="OMA" id="RCKHTNE"/>
<keyword evidence="4" id="KW-0472">Membrane</keyword>
<dbReference type="InterPro" id="IPR002123">
    <property type="entry name" value="Plipid/glycerol_acylTrfase"/>
</dbReference>
<organism evidence="8 10">
    <name type="scientific">Haemonchus contortus</name>
    <name type="common">Barber pole worm</name>
    <dbReference type="NCBI Taxonomy" id="6289"/>
    <lineage>
        <taxon>Eukaryota</taxon>
        <taxon>Metazoa</taxon>
        <taxon>Ecdysozoa</taxon>
        <taxon>Nematoda</taxon>
        <taxon>Chromadorea</taxon>
        <taxon>Rhabditida</taxon>
        <taxon>Rhabditina</taxon>
        <taxon>Rhabditomorpha</taxon>
        <taxon>Strongyloidea</taxon>
        <taxon>Trichostrongylidae</taxon>
        <taxon>Haemonchus</taxon>
    </lineage>
</organism>
<dbReference type="GO" id="GO:0006631">
    <property type="term" value="P:fatty acid metabolic process"/>
    <property type="evidence" value="ECO:0007669"/>
    <property type="project" value="TreeGrafter"/>
</dbReference>
<dbReference type="SUPFAM" id="SSF69593">
    <property type="entry name" value="Glycerol-3-phosphate (1)-acyltransferase"/>
    <property type="match status" value="1"/>
</dbReference>
<keyword evidence="8" id="KW-1185">Reference proteome</keyword>
<dbReference type="Pfam" id="PF19277">
    <property type="entry name" value="GPAT_C"/>
    <property type="match status" value="1"/>
</dbReference>
<dbReference type="GO" id="GO:0006072">
    <property type="term" value="P:glycerol-3-phosphate metabolic process"/>
    <property type="evidence" value="ECO:0007669"/>
    <property type="project" value="TreeGrafter"/>
</dbReference>
<proteinExistence type="inferred from homology"/>
<dbReference type="Pfam" id="PF01553">
    <property type="entry name" value="Acyltransferase"/>
    <property type="match status" value="1"/>
</dbReference>
<evidence type="ECO:0000313" key="10">
    <source>
        <dbReference type="WBParaSite" id="HCON_00145770-00002"/>
    </source>
</evidence>
<comment type="subcellular location">
    <subcellularLocation>
        <location evidence="1">Membrane</location>
    </subcellularLocation>
</comment>
<evidence type="ECO:0000256" key="3">
    <source>
        <dbReference type="ARBA" id="ARBA00022679"/>
    </source>
</evidence>
<dbReference type="GO" id="GO:0031966">
    <property type="term" value="C:mitochondrial membrane"/>
    <property type="evidence" value="ECO:0007669"/>
    <property type="project" value="TreeGrafter"/>
</dbReference>
<evidence type="ECO:0000313" key="9">
    <source>
        <dbReference type="WBParaSite" id="HCON_00145770-00001"/>
    </source>
</evidence>
<dbReference type="InterPro" id="IPR045520">
    <property type="entry name" value="GPAT/DHAPAT_C"/>
</dbReference>
<dbReference type="Proteomes" id="UP000025227">
    <property type="component" value="Unplaced"/>
</dbReference>
<name>A0A7I4YVD5_HAECO</name>
<dbReference type="SMART" id="SM00563">
    <property type="entry name" value="PlsC"/>
    <property type="match status" value="1"/>
</dbReference>
<feature type="domain" description="Phospholipid/glycerol acyltransferase" evidence="7">
    <location>
        <begin position="191"/>
        <end position="324"/>
    </location>
</feature>